<evidence type="ECO:0000256" key="2">
    <source>
        <dbReference type="ARBA" id="ARBA00022692"/>
    </source>
</evidence>
<dbReference type="InterPro" id="IPR000425">
    <property type="entry name" value="MIP"/>
</dbReference>
<dbReference type="PANTHER" id="PTHR21191:SF16">
    <property type="entry name" value="AQUAPORIN"/>
    <property type="match status" value="1"/>
</dbReference>
<keyword evidence="3 7" id="KW-1133">Transmembrane helix</keyword>
<organism evidence="8 9">
    <name type="scientific">Strongylocentrotus purpuratus</name>
    <name type="common">Purple sea urchin</name>
    <dbReference type="NCBI Taxonomy" id="7668"/>
    <lineage>
        <taxon>Eukaryota</taxon>
        <taxon>Metazoa</taxon>
        <taxon>Echinodermata</taxon>
        <taxon>Eleutherozoa</taxon>
        <taxon>Echinozoa</taxon>
        <taxon>Echinoidea</taxon>
        <taxon>Euechinoidea</taxon>
        <taxon>Echinacea</taxon>
        <taxon>Camarodonta</taxon>
        <taxon>Echinidea</taxon>
        <taxon>Strongylocentrotidae</taxon>
        <taxon>Strongylocentrotus</taxon>
    </lineage>
</organism>
<keyword evidence="2 5" id="KW-0812">Transmembrane</keyword>
<evidence type="ECO:0000256" key="5">
    <source>
        <dbReference type="RuleBase" id="RU000477"/>
    </source>
</evidence>
<dbReference type="Gene3D" id="1.20.1080.10">
    <property type="entry name" value="Glycerol uptake facilitator protein"/>
    <property type="match status" value="1"/>
</dbReference>
<evidence type="ECO:0000256" key="6">
    <source>
        <dbReference type="SAM" id="MobiDB-lite"/>
    </source>
</evidence>
<feature type="transmembrane region" description="Helical" evidence="7">
    <location>
        <begin position="6"/>
        <end position="25"/>
    </location>
</feature>
<dbReference type="InParanoid" id="A0A7M7GG84"/>
<sequence length="282" mass="31492">MLAEFGTSLCCYASTFLLCHVLRFFLRRTLPRASYPYAAEFVDTFLMICCLYENGMVLKLGLLPFALCLLTLSIVYAFLFEGFANPAVVLDYVIRRKVSFVAAVVLVLLELIAAVCAYRYTTFVWKTFAPSSRHYQAATVEMLAENCSCGLNVSPLIGFALEMSSVAFLKLVAGYYHGGRRFWRIFNGVVSVVIIIFGLEYTGAPMNPILGFASGWGCKDHWFPSHLFVYWLGPFLGISIGDWVVEHFMDVDGGKMSVTSAGEHKEQNGTVLEENGNHEKIQ</sequence>
<dbReference type="OMA" id="EHFTVYW"/>
<dbReference type="KEGG" id="spu:100891811"/>
<dbReference type="RefSeq" id="XP_003725070.1">
    <property type="nucleotide sequence ID" value="XM_003725022.3"/>
</dbReference>
<feature type="transmembrane region" description="Helical" evidence="7">
    <location>
        <begin position="185"/>
        <end position="203"/>
    </location>
</feature>
<dbReference type="GO" id="GO:0005737">
    <property type="term" value="C:cytoplasm"/>
    <property type="evidence" value="ECO:0000318"/>
    <property type="project" value="GO_Central"/>
</dbReference>
<dbReference type="PRINTS" id="PR00783">
    <property type="entry name" value="MINTRINSICP"/>
</dbReference>
<dbReference type="GO" id="GO:0016020">
    <property type="term" value="C:membrane"/>
    <property type="evidence" value="ECO:0007669"/>
    <property type="project" value="UniProtKB-SubCell"/>
</dbReference>
<dbReference type="SUPFAM" id="SSF81338">
    <property type="entry name" value="Aquaporin-like"/>
    <property type="match status" value="1"/>
</dbReference>
<dbReference type="Pfam" id="PF00230">
    <property type="entry name" value="MIP"/>
    <property type="match status" value="1"/>
</dbReference>
<reference evidence="8" key="2">
    <citation type="submission" date="2021-01" db="UniProtKB">
        <authorList>
            <consortium name="EnsemblMetazoa"/>
        </authorList>
    </citation>
    <scope>IDENTIFICATION</scope>
</reference>
<evidence type="ECO:0000313" key="8">
    <source>
        <dbReference type="EnsemblMetazoa" id="XP_003725070"/>
    </source>
</evidence>
<protein>
    <recommendedName>
        <fullName evidence="10">Aquaporin</fullName>
    </recommendedName>
</protein>
<dbReference type="Proteomes" id="UP000007110">
    <property type="component" value="Unassembled WGS sequence"/>
</dbReference>
<evidence type="ECO:0008006" key="10">
    <source>
        <dbReference type="Google" id="ProtNLM"/>
    </source>
</evidence>
<feature type="transmembrane region" description="Helical" evidence="7">
    <location>
        <begin position="61"/>
        <end position="79"/>
    </location>
</feature>
<name>A0A7M7GG84_STRPU</name>
<reference evidence="9" key="1">
    <citation type="submission" date="2015-02" db="EMBL/GenBank/DDBJ databases">
        <title>Genome sequencing for Strongylocentrotus purpuratus.</title>
        <authorList>
            <person name="Murali S."/>
            <person name="Liu Y."/>
            <person name="Vee V."/>
            <person name="English A."/>
            <person name="Wang M."/>
            <person name="Skinner E."/>
            <person name="Han Y."/>
            <person name="Muzny D.M."/>
            <person name="Worley K.C."/>
            <person name="Gibbs R.A."/>
        </authorList>
    </citation>
    <scope>NUCLEOTIDE SEQUENCE</scope>
</reference>
<dbReference type="GeneID" id="100891811"/>
<feature type="region of interest" description="Disordered" evidence="6">
    <location>
        <begin position="259"/>
        <end position="282"/>
    </location>
</feature>
<dbReference type="EnsemblMetazoa" id="XM_003725022">
    <property type="protein sequence ID" value="XP_003725070"/>
    <property type="gene ID" value="LOC100891811"/>
</dbReference>
<dbReference type="OrthoDB" id="1580043at2759"/>
<evidence type="ECO:0000256" key="4">
    <source>
        <dbReference type="ARBA" id="ARBA00023136"/>
    </source>
</evidence>
<comment type="similarity">
    <text evidence="5">Belongs to the MIP/aquaporin (TC 1.A.8) family.</text>
</comment>
<feature type="transmembrane region" description="Helical" evidence="7">
    <location>
        <begin position="100"/>
        <end position="120"/>
    </location>
</feature>
<dbReference type="InterPro" id="IPR023271">
    <property type="entry name" value="Aquaporin-like"/>
</dbReference>
<evidence type="ECO:0000256" key="7">
    <source>
        <dbReference type="SAM" id="Phobius"/>
    </source>
</evidence>
<feature type="transmembrane region" description="Helical" evidence="7">
    <location>
        <begin position="223"/>
        <end position="245"/>
    </location>
</feature>
<keyword evidence="4 7" id="KW-0472">Membrane</keyword>
<dbReference type="InterPro" id="IPR051883">
    <property type="entry name" value="AQP11/12_channel"/>
</dbReference>
<keyword evidence="5" id="KW-0813">Transport</keyword>
<evidence type="ECO:0000256" key="3">
    <source>
        <dbReference type="ARBA" id="ARBA00022989"/>
    </source>
</evidence>
<dbReference type="FunCoup" id="A0A7M7GG84">
    <property type="interactions" value="237"/>
</dbReference>
<comment type="subcellular location">
    <subcellularLocation>
        <location evidence="1">Membrane</location>
        <topology evidence="1">Multi-pass membrane protein</topology>
    </subcellularLocation>
</comment>
<evidence type="ECO:0000256" key="1">
    <source>
        <dbReference type="ARBA" id="ARBA00004141"/>
    </source>
</evidence>
<dbReference type="GO" id="GO:0015267">
    <property type="term" value="F:channel activity"/>
    <property type="evidence" value="ECO:0000318"/>
    <property type="project" value="GO_Central"/>
</dbReference>
<dbReference type="AlphaFoldDB" id="A0A7M7GG84"/>
<evidence type="ECO:0000313" key="9">
    <source>
        <dbReference type="Proteomes" id="UP000007110"/>
    </source>
</evidence>
<dbReference type="PANTHER" id="PTHR21191">
    <property type="entry name" value="AQUAPORIN"/>
    <property type="match status" value="1"/>
</dbReference>
<accession>A0A7M7GG84</accession>
<keyword evidence="9" id="KW-1185">Reference proteome</keyword>
<proteinExistence type="inferred from homology"/>